<reference evidence="1" key="1">
    <citation type="submission" date="2022-08" db="EMBL/GenBank/DDBJ databases">
        <title>Genome sequencing of akame (Lates japonicus).</title>
        <authorList>
            <person name="Hashiguchi Y."/>
            <person name="Takahashi H."/>
        </authorList>
    </citation>
    <scope>NUCLEOTIDE SEQUENCE</scope>
    <source>
        <strain evidence="1">Kochi</strain>
    </source>
</reference>
<gene>
    <name evidence="1" type="ORF">AKAME5_000594100</name>
</gene>
<dbReference type="Proteomes" id="UP001279410">
    <property type="component" value="Unassembled WGS sequence"/>
</dbReference>
<dbReference type="AlphaFoldDB" id="A0AAD3MFW0"/>
<dbReference type="EMBL" id="BRZM01000016">
    <property type="protein sequence ID" value="GLD53154.1"/>
    <property type="molecule type" value="Genomic_DNA"/>
</dbReference>
<comment type="caution">
    <text evidence="1">The sequence shown here is derived from an EMBL/GenBank/DDBJ whole genome shotgun (WGS) entry which is preliminary data.</text>
</comment>
<proteinExistence type="predicted"/>
<keyword evidence="2" id="KW-1185">Reference proteome</keyword>
<evidence type="ECO:0000313" key="1">
    <source>
        <dbReference type="EMBL" id="GLD53154.1"/>
    </source>
</evidence>
<name>A0AAD3MFW0_LATJO</name>
<sequence>MQLGNRNSIRGNGVERSQPVCPPFKLQLEECLSAEQVPTPELIQGYVKKVGLLYKCQAEGFVSLCPAGRKGAGGKEEGGDRGGE</sequence>
<evidence type="ECO:0000313" key="2">
    <source>
        <dbReference type="Proteomes" id="UP001279410"/>
    </source>
</evidence>
<protein>
    <submittedName>
        <fullName evidence="1">Raftlin-like isoform X2</fullName>
    </submittedName>
</protein>
<accession>A0AAD3MFW0</accession>
<organism evidence="1 2">
    <name type="scientific">Lates japonicus</name>
    <name type="common">Japanese lates</name>
    <dbReference type="NCBI Taxonomy" id="270547"/>
    <lineage>
        <taxon>Eukaryota</taxon>
        <taxon>Metazoa</taxon>
        <taxon>Chordata</taxon>
        <taxon>Craniata</taxon>
        <taxon>Vertebrata</taxon>
        <taxon>Euteleostomi</taxon>
        <taxon>Actinopterygii</taxon>
        <taxon>Neopterygii</taxon>
        <taxon>Teleostei</taxon>
        <taxon>Neoteleostei</taxon>
        <taxon>Acanthomorphata</taxon>
        <taxon>Carangaria</taxon>
        <taxon>Carangaria incertae sedis</taxon>
        <taxon>Centropomidae</taxon>
        <taxon>Lates</taxon>
    </lineage>
</organism>